<comment type="caution">
    <text evidence="3">The sequence shown here is derived from an EMBL/GenBank/DDBJ whole genome shotgun (WGS) entry which is preliminary data.</text>
</comment>
<dbReference type="SUPFAM" id="SSF55729">
    <property type="entry name" value="Acyl-CoA N-acyltransferases (Nat)"/>
    <property type="match status" value="1"/>
</dbReference>
<evidence type="ECO:0000313" key="3">
    <source>
        <dbReference type="EMBL" id="KPM45626.1"/>
    </source>
</evidence>
<dbReference type="STRING" id="78410.A0A0P7BV83"/>
<dbReference type="CDD" id="cd04301">
    <property type="entry name" value="NAT_SF"/>
    <property type="match status" value="1"/>
</dbReference>
<keyword evidence="4" id="KW-1185">Reference proteome</keyword>
<reference evidence="3 4" key="1">
    <citation type="submission" date="2015-09" db="EMBL/GenBank/DDBJ databases">
        <title>Draft genome of a European isolate of the apple canker pathogen Neonectria ditissima.</title>
        <authorList>
            <person name="Gomez-Cortecero A."/>
            <person name="Harrison R.J."/>
            <person name="Armitage A.D."/>
        </authorList>
    </citation>
    <scope>NUCLEOTIDE SEQUENCE [LARGE SCALE GENOMIC DNA]</scope>
    <source>
        <strain evidence="3 4">R09/05</strain>
    </source>
</reference>
<dbReference type="OrthoDB" id="410198at2759"/>
<dbReference type="AlphaFoldDB" id="A0A0P7BV83"/>
<dbReference type="Gene3D" id="3.40.630.30">
    <property type="match status" value="1"/>
</dbReference>
<dbReference type="InterPro" id="IPR000182">
    <property type="entry name" value="GNAT_dom"/>
</dbReference>
<dbReference type="EMBL" id="LKCW01000006">
    <property type="protein sequence ID" value="KPM45626.1"/>
    <property type="molecule type" value="Genomic_DNA"/>
</dbReference>
<sequence>MALSSTILPVSSSDLHTIADFVHCAKLCLTINRLVYKDWPAEAAQKRNSTAAVESSFNDPSVECLKAVDDVSGEIVGFLALTKKPPIDEEKPASGEAGEDEQHPAEELNPTLYQAVSEATTEIFKAARGTEHYELTYICVKPSSRNRGVGSQLVQVCFDRARTAGIPLALCSEPTAHDFFVNRGINDTGHVDIDLSQWAPAYCGFGTFRLTGMSWSD</sequence>
<dbReference type="PANTHER" id="PTHR42791:SF4">
    <property type="entry name" value="ACETYLTRANSFERASE, GNAT FAMILY FAMILY (AFU_ORTHOLOGUE AFUA_4G09540)-RELATED"/>
    <property type="match status" value="1"/>
</dbReference>
<dbReference type="GO" id="GO:0016747">
    <property type="term" value="F:acyltransferase activity, transferring groups other than amino-acyl groups"/>
    <property type="evidence" value="ECO:0007669"/>
    <property type="project" value="InterPro"/>
</dbReference>
<feature type="domain" description="N-acetyltransferase" evidence="2">
    <location>
        <begin position="66"/>
        <end position="217"/>
    </location>
</feature>
<dbReference type="Pfam" id="PF00583">
    <property type="entry name" value="Acetyltransf_1"/>
    <property type="match status" value="1"/>
</dbReference>
<gene>
    <name evidence="3" type="ORF">AK830_g951</name>
</gene>
<dbReference type="Proteomes" id="UP000050424">
    <property type="component" value="Unassembled WGS sequence"/>
</dbReference>
<protein>
    <recommendedName>
        <fullName evidence="2">N-acetyltransferase domain-containing protein</fullName>
    </recommendedName>
</protein>
<evidence type="ECO:0000256" key="1">
    <source>
        <dbReference type="SAM" id="MobiDB-lite"/>
    </source>
</evidence>
<dbReference type="InterPro" id="IPR052523">
    <property type="entry name" value="Trichothecene_AcTrans"/>
</dbReference>
<dbReference type="PROSITE" id="PS51186">
    <property type="entry name" value="GNAT"/>
    <property type="match status" value="1"/>
</dbReference>
<proteinExistence type="predicted"/>
<dbReference type="InterPro" id="IPR016181">
    <property type="entry name" value="Acyl_CoA_acyltransferase"/>
</dbReference>
<accession>A0A0P7BV83</accession>
<evidence type="ECO:0000259" key="2">
    <source>
        <dbReference type="PROSITE" id="PS51186"/>
    </source>
</evidence>
<name>A0A0P7BV83_9HYPO</name>
<feature type="region of interest" description="Disordered" evidence="1">
    <location>
        <begin position="86"/>
        <end position="105"/>
    </location>
</feature>
<organism evidence="3 4">
    <name type="scientific">Neonectria ditissima</name>
    <dbReference type="NCBI Taxonomy" id="78410"/>
    <lineage>
        <taxon>Eukaryota</taxon>
        <taxon>Fungi</taxon>
        <taxon>Dikarya</taxon>
        <taxon>Ascomycota</taxon>
        <taxon>Pezizomycotina</taxon>
        <taxon>Sordariomycetes</taxon>
        <taxon>Hypocreomycetidae</taxon>
        <taxon>Hypocreales</taxon>
        <taxon>Nectriaceae</taxon>
        <taxon>Neonectria</taxon>
    </lineage>
</organism>
<evidence type="ECO:0000313" key="4">
    <source>
        <dbReference type="Proteomes" id="UP000050424"/>
    </source>
</evidence>
<dbReference type="PANTHER" id="PTHR42791">
    <property type="entry name" value="GNAT FAMILY ACETYLTRANSFERASE"/>
    <property type="match status" value="1"/>
</dbReference>